<evidence type="ECO:0000313" key="4">
    <source>
        <dbReference type="Proteomes" id="UP000002059"/>
    </source>
</evidence>
<evidence type="ECO:0000256" key="2">
    <source>
        <dbReference type="ARBA" id="ARBA00023002"/>
    </source>
</evidence>
<evidence type="ECO:0000256" key="1">
    <source>
        <dbReference type="ARBA" id="ARBA00006484"/>
    </source>
</evidence>
<dbReference type="RefSeq" id="XP_015702066.1">
    <property type="nucleotide sequence ID" value="XM_015844860.1"/>
</dbReference>
<dbReference type="SUPFAM" id="SSF51735">
    <property type="entry name" value="NAD(P)-binding Rossmann-fold domains"/>
    <property type="match status" value="1"/>
</dbReference>
<gene>
    <name evidence="3" type="ORF">PAAG_03126</name>
</gene>
<sequence>MDGDVYTPAVKLDTSFFFFRAFINSLKSARRRGVVNIASVNGLVLFILTRSIAVEYAQFGIRADAVASGTVKTQVWAGRVKANPQVFEEVIQWYPLKWAVDPLGVADAVAFLSNKELRLQRSFSQYGDY</sequence>
<dbReference type="VEuPathDB" id="FungiDB:PAAG_03126"/>
<protein>
    <submittedName>
        <fullName evidence="3">Short chain dehydrogenase</fullName>
    </submittedName>
</protein>
<keyword evidence="2" id="KW-0560">Oxidoreductase</keyword>
<comment type="similarity">
    <text evidence="1">Belongs to the short-chain dehydrogenases/reductases (SDR) family.</text>
</comment>
<evidence type="ECO:0000313" key="3">
    <source>
        <dbReference type="EMBL" id="EEH41563.2"/>
    </source>
</evidence>
<dbReference type="Proteomes" id="UP000002059">
    <property type="component" value="Partially assembled WGS sequence"/>
</dbReference>
<keyword evidence="4" id="KW-1185">Reference proteome</keyword>
<dbReference type="InterPro" id="IPR036291">
    <property type="entry name" value="NAD(P)-bd_dom_sf"/>
</dbReference>
<dbReference type="GeneID" id="9098011"/>
<dbReference type="Pfam" id="PF13561">
    <property type="entry name" value="adh_short_C2"/>
    <property type="match status" value="1"/>
</dbReference>
<organism evidence="3 4">
    <name type="scientific">Paracoccidioides lutzii (strain ATCC MYA-826 / Pb01)</name>
    <name type="common">Paracoccidioides brasiliensis</name>
    <dbReference type="NCBI Taxonomy" id="502779"/>
    <lineage>
        <taxon>Eukaryota</taxon>
        <taxon>Fungi</taxon>
        <taxon>Dikarya</taxon>
        <taxon>Ascomycota</taxon>
        <taxon>Pezizomycotina</taxon>
        <taxon>Eurotiomycetes</taxon>
        <taxon>Eurotiomycetidae</taxon>
        <taxon>Onygenales</taxon>
        <taxon>Ajellomycetaceae</taxon>
        <taxon>Paracoccidioides</taxon>
    </lineage>
</organism>
<accession>C1GYH2</accession>
<dbReference type="EMBL" id="KN293999">
    <property type="protein sequence ID" value="EEH41563.2"/>
    <property type="molecule type" value="Genomic_DNA"/>
</dbReference>
<dbReference type="PANTHER" id="PTHR24321">
    <property type="entry name" value="DEHYDROGENASES, SHORT CHAIN"/>
    <property type="match status" value="1"/>
</dbReference>
<name>C1GYH2_PARBA</name>
<reference evidence="3 4" key="1">
    <citation type="journal article" date="2011" name="PLoS Genet.">
        <title>Comparative genomic analysis of human fungal pathogens causing paracoccidioidomycosis.</title>
        <authorList>
            <person name="Desjardins C.A."/>
            <person name="Champion M.D."/>
            <person name="Holder J.W."/>
            <person name="Muszewska A."/>
            <person name="Goldberg J."/>
            <person name="Bailao A.M."/>
            <person name="Brigido M.M."/>
            <person name="Ferreira M.E."/>
            <person name="Garcia A.M."/>
            <person name="Grynberg M."/>
            <person name="Gujja S."/>
            <person name="Heiman D.I."/>
            <person name="Henn M.R."/>
            <person name="Kodira C.D."/>
            <person name="Leon-Narvaez H."/>
            <person name="Longo L.V."/>
            <person name="Ma L.J."/>
            <person name="Malavazi I."/>
            <person name="Matsuo A.L."/>
            <person name="Morais F.V."/>
            <person name="Pereira M."/>
            <person name="Rodriguez-Brito S."/>
            <person name="Sakthikumar S."/>
            <person name="Salem-Izacc S.M."/>
            <person name="Sykes S.M."/>
            <person name="Teixeira M.M."/>
            <person name="Vallejo M.C."/>
            <person name="Walter M.E."/>
            <person name="Yandava C."/>
            <person name="Young S."/>
            <person name="Zeng Q."/>
            <person name="Zucker J."/>
            <person name="Felipe M.S."/>
            <person name="Goldman G.H."/>
            <person name="Haas B.J."/>
            <person name="McEwen J.G."/>
            <person name="Nino-Vega G."/>
            <person name="Puccia R."/>
            <person name="San-Blas G."/>
            <person name="Soares C.M."/>
            <person name="Birren B.W."/>
            <person name="Cuomo C.A."/>
        </authorList>
    </citation>
    <scope>NUCLEOTIDE SEQUENCE [LARGE SCALE GENOMIC DNA]</scope>
    <source>
        <strain evidence="4">ATCC MYA-826 / Pb01</strain>
    </source>
</reference>
<dbReference type="InterPro" id="IPR002347">
    <property type="entry name" value="SDR_fam"/>
</dbReference>
<dbReference type="STRING" id="502779.C1GYH2"/>
<dbReference type="Gene3D" id="3.40.50.720">
    <property type="entry name" value="NAD(P)-binding Rossmann-like Domain"/>
    <property type="match status" value="1"/>
</dbReference>
<dbReference type="HOGENOM" id="CLU_1949463_0_0_1"/>
<dbReference type="KEGG" id="pbl:PAAG_03126"/>
<dbReference type="GO" id="GO:0016491">
    <property type="term" value="F:oxidoreductase activity"/>
    <property type="evidence" value="ECO:0007669"/>
    <property type="project" value="UniProtKB-KW"/>
</dbReference>
<dbReference type="PANTHER" id="PTHR24321:SF8">
    <property type="entry name" value="ESTRADIOL 17-BETA-DEHYDROGENASE 8-RELATED"/>
    <property type="match status" value="1"/>
</dbReference>
<dbReference type="eggNOG" id="KOG0725">
    <property type="taxonomic scope" value="Eukaryota"/>
</dbReference>
<dbReference type="OrthoDB" id="1669814at2759"/>
<dbReference type="AlphaFoldDB" id="C1GYH2"/>
<proteinExistence type="inferred from homology"/>